<feature type="compositionally biased region" description="Polar residues" evidence="1">
    <location>
        <begin position="111"/>
        <end position="131"/>
    </location>
</feature>
<dbReference type="InterPro" id="IPR003871">
    <property type="entry name" value="RFA1B/D_OB_1st"/>
</dbReference>
<dbReference type="InterPro" id="IPR012340">
    <property type="entry name" value="NA-bd_OB-fold"/>
</dbReference>
<feature type="domain" description="Replication protein A 70 kDa DNA-binding subunit B/D first OB fold" evidence="2">
    <location>
        <begin position="164"/>
        <end position="240"/>
    </location>
</feature>
<evidence type="ECO:0000313" key="4">
    <source>
        <dbReference type="Proteomes" id="UP001237642"/>
    </source>
</evidence>
<reference evidence="3" key="2">
    <citation type="submission" date="2023-05" db="EMBL/GenBank/DDBJ databases">
        <authorList>
            <person name="Schelkunov M.I."/>
        </authorList>
    </citation>
    <scope>NUCLEOTIDE SEQUENCE</scope>
    <source>
        <strain evidence="3">Hsosn_3</strain>
        <tissue evidence="3">Leaf</tissue>
    </source>
</reference>
<evidence type="ECO:0000259" key="2">
    <source>
        <dbReference type="Pfam" id="PF02721"/>
    </source>
</evidence>
<gene>
    <name evidence="3" type="ORF">POM88_002218</name>
</gene>
<sequence>MFHCTLFSYTLDVVGVIDFVQGKIVYTKGNEERSHVKFGITNERRDWKNSSDISRPRNSEVNREKCVRNNIKKVCDAYNAVEIKPLLEAVCGSALFEIDDEANHDSSMITVAPNAETTSPDDTLTTKSSGTKAKGRKSVETVEGSEDIPTKDMNKKKKGRKVTYNWRVKVRVVRLWRGATKQGEQFKSFNVLLLDDKGNRIHRFVPGNIAEEVLKHIGLGMVHIISNFQITDGRTTVKFTFWDALAELLENSLTEELEVPLVAQ</sequence>
<dbReference type="Proteomes" id="UP001237642">
    <property type="component" value="Unassembled WGS sequence"/>
</dbReference>
<proteinExistence type="predicted"/>
<dbReference type="Pfam" id="PF02721">
    <property type="entry name" value="DUF223"/>
    <property type="match status" value="1"/>
</dbReference>
<accession>A0AAD8JGE4</accession>
<dbReference type="Gene3D" id="2.40.50.140">
    <property type="entry name" value="Nucleic acid-binding proteins"/>
    <property type="match status" value="1"/>
</dbReference>
<reference evidence="3" key="1">
    <citation type="submission" date="2023-02" db="EMBL/GenBank/DDBJ databases">
        <title>Genome of toxic invasive species Heracleum sosnowskyi carries increased number of genes despite the absence of recent whole-genome duplications.</title>
        <authorList>
            <person name="Schelkunov M."/>
            <person name="Shtratnikova V."/>
            <person name="Makarenko M."/>
            <person name="Klepikova A."/>
            <person name="Omelchenko D."/>
            <person name="Novikova G."/>
            <person name="Obukhova E."/>
            <person name="Bogdanov V."/>
            <person name="Penin A."/>
            <person name="Logacheva M."/>
        </authorList>
    </citation>
    <scope>NUCLEOTIDE SEQUENCE</scope>
    <source>
        <strain evidence="3">Hsosn_3</strain>
        <tissue evidence="3">Leaf</tissue>
    </source>
</reference>
<dbReference type="EMBL" id="JAUIZM010000001">
    <property type="protein sequence ID" value="KAK1402613.1"/>
    <property type="molecule type" value="Genomic_DNA"/>
</dbReference>
<dbReference type="SUPFAM" id="SSF50249">
    <property type="entry name" value="Nucleic acid-binding proteins"/>
    <property type="match status" value="1"/>
</dbReference>
<dbReference type="AlphaFoldDB" id="A0AAD8JGE4"/>
<feature type="region of interest" description="Disordered" evidence="1">
    <location>
        <begin position="111"/>
        <end position="156"/>
    </location>
</feature>
<organism evidence="3 4">
    <name type="scientific">Heracleum sosnowskyi</name>
    <dbReference type="NCBI Taxonomy" id="360622"/>
    <lineage>
        <taxon>Eukaryota</taxon>
        <taxon>Viridiplantae</taxon>
        <taxon>Streptophyta</taxon>
        <taxon>Embryophyta</taxon>
        <taxon>Tracheophyta</taxon>
        <taxon>Spermatophyta</taxon>
        <taxon>Magnoliopsida</taxon>
        <taxon>eudicotyledons</taxon>
        <taxon>Gunneridae</taxon>
        <taxon>Pentapetalae</taxon>
        <taxon>asterids</taxon>
        <taxon>campanulids</taxon>
        <taxon>Apiales</taxon>
        <taxon>Apiaceae</taxon>
        <taxon>Apioideae</taxon>
        <taxon>apioid superclade</taxon>
        <taxon>Tordylieae</taxon>
        <taxon>Tordyliinae</taxon>
        <taxon>Heracleum</taxon>
    </lineage>
</organism>
<comment type="caution">
    <text evidence="3">The sequence shown here is derived from an EMBL/GenBank/DDBJ whole genome shotgun (WGS) entry which is preliminary data.</text>
</comment>
<keyword evidence="4" id="KW-1185">Reference proteome</keyword>
<name>A0AAD8JGE4_9APIA</name>
<protein>
    <recommendedName>
        <fullName evidence="2">Replication protein A 70 kDa DNA-binding subunit B/D first OB fold domain-containing protein</fullName>
    </recommendedName>
</protein>
<evidence type="ECO:0000313" key="3">
    <source>
        <dbReference type="EMBL" id="KAK1402613.1"/>
    </source>
</evidence>
<evidence type="ECO:0000256" key="1">
    <source>
        <dbReference type="SAM" id="MobiDB-lite"/>
    </source>
</evidence>